<evidence type="ECO:0000256" key="1">
    <source>
        <dbReference type="ARBA" id="ARBA00009129"/>
    </source>
</evidence>
<name>A0ABQ2IY33_9ACTN</name>
<evidence type="ECO:0000313" key="5">
    <source>
        <dbReference type="Proteomes" id="UP000600080"/>
    </source>
</evidence>
<evidence type="ECO:0000259" key="3">
    <source>
        <dbReference type="Pfam" id="PF05532"/>
    </source>
</evidence>
<gene>
    <name evidence="4" type="ORF">GCM10012285_00460</name>
</gene>
<protein>
    <recommendedName>
        <fullName evidence="3">CsbD-like domain-containing protein</fullName>
    </recommendedName>
</protein>
<comment type="caution">
    <text evidence="4">The sequence shown here is derived from an EMBL/GenBank/DDBJ whole genome shotgun (WGS) entry which is preliminary data.</text>
</comment>
<evidence type="ECO:0000256" key="2">
    <source>
        <dbReference type="SAM" id="MobiDB-lite"/>
    </source>
</evidence>
<dbReference type="Pfam" id="PF05532">
    <property type="entry name" value="CsbD"/>
    <property type="match status" value="1"/>
</dbReference>
<dbReference type="Gene3D" id="1.10.1470.10">
    <property type="entry name" value="YjbJ"/>
    <property type="match status" value="1"/>
</dbReference>
<proteinExistence type="inferred from homology"/>
<keyword evidence="5" id="KW-1185">Reference proteome</keyword>
<comment type="similarity">
    <text evidence="1">Belongs to the UPF0337 (CsbD) family.</text>
</comment>
<reference evidence="5" key="1">
    <citation type="journal article" date="2019" name="Int. J. Syst. Evol. Microbiol.">
        <title>The Global Catalogue of Microorganisms (GCM) 10K type strain sequencing project: providing services to taxonomists for standard genome sequencing and annotation.</title>
        <authorList>
            <consortium name="The Broad Institute Genomics Platform"/>
            <consortium name="The Broad Institute Genome Sequencing Center for Infectious Disease"/>
            <person name="Wu L."/>
            <person name="Ma J."/>
        </authorList>
    </citation>
    <scope>NUCLEOTIDE SEQUENCE [LARGE SCALE GENOMIC DNA]</scope>
    <source>
        <strain evidence="5">CGMCC 4.7323</strain>
    </source>
</reference>
<evidence type="ECO:0000313" key="4">
    <source>
        <dbReference type="EMBL" id="GGN30939.1"/>
    </source>
</evidence>
<accession>A0ABQ2IY33</accession>
<feature type="region of interest" description="Disordered" evidence="2">
    <location>
        <begin position="1"/>
        <end position="57"/>
    </location>
</feature>
<dbReference type="EMBL" id="BMND01000001">
    <property type="protein sequence ID" value="GGN30939.1"/>
    <property type="molecule type" value="Genomic_DNA"/>
</dbReference>
<dbReference type="InterPro" id="IPR008462">
    <property type="entry name" value="CsbD"/>
</dbReference>
<dbReference type="RefSeq" id="WP_189095226.1">
    <property type="nucleotide sequence ID" value="NZ_BMND01000001.1"/>
</dbReference>
<dbReference type="GeneID" id="301545964"/>
<dbReference type="InterPro" id="IPR036629">
    <property type="entry name" value="YjbJ_sf"/>
</dbReference>
<dbReference type="Proteomes" id="UP000600080">
    <property type="component" value="Unassembled WGS sequence"/>
</dbReference>
<organism evidence="4 5">
    <name type="scientific">Streptomyces kronopolitis</name>
    <dbReference type="NCBI Taxonomy" id="1612435"/>
    <lineage>
        <taxon>Bacteria</taxon>
        <taxon>Bacillati</taxon>
        <taxon>Actinomycetota</taxon>
        <taxon>Actinomycetes</taxon>
        <taxon>Kitasatosporales</taxon>
        <taxon>Streptomycetaceae</taxon>
        <taxon>Streptomyces</taxon>
    </lineage>
</organism>
<sequence>MTATDKMTARTKQAKGAAEEALGRAMGNERMAAKGRAARSSGDLRQAATQAKEAFFR</sequence>
<feature type="domain" description="CsbD-like" evidence="3">
    <location>
        <begin position="5"/>
        <end position="55"/>
    </location>
</feature>
<dbReference type="SUPFAM" id="SSF69047">
    <property type="entry name" value="Hypothetical protein YjbJ"/>
    <property type="match status" value="1"/>
</dbReference>